<sequence>MKKLSFAVKANMNKPPRVHVQSADKKTTYGSFQANHCNEFDSWDKLSQEEAIELKHYMNNLEAIEHYFSTKALSEQKDFRIRLPGSFIDAIDELGKLCLEEHINLNVYDAMISAAIGQLKINTASLPDDKKQHALAILNQLGLSENVKADVSFKIQAVFAELLSIHNKSEKLHQKARALFNKDKSIAPKTIEEIAKGELSTSKWLVACAIEILLEEKPDVVQKILSDSDILFLWATPLLKNHRPLNELRVYLASLNNAETLIQKLNTMTHFS</sequence>
<evidence type="ECO:0000313" key="1">
    <source>
        <dbReference type="EMBL" id="KTD47502.1"/>
    </source>
</evidence>
<comment type="caution">
    <text evidence="1">The sequence shown here is derived from an EMBL/GenBank/DDBJ whole genome shotgun (WGS) entry which is preliminary data.</text>
</comment>
<dbReference type="PATRIC" id="fig|45073.5.peg.2565"/>
<evidence type="ECO:0000313" key="2">
    <source>
        <dbReference type="Proteomes" id="UP000054618"/>
    </source>
</evidence>
<dbReference type="STRING" id="45073.Lqui_2428"/>
<dbReference type="OrthoDB" id="5635283at2"/>
<accession>A0A0W0XSR6</accession>
<proteinExistence type="predicted"/>
<keyword evidence="2" id="KW-1185">Reference proteome</keyword>
<protein>
    <submittedName>
        <fullName evidence="1">Uncharacterized protein</fullName>
    </submittedName>
</protein>
<dbReference type="RefSeq" id="WP_058508508.1">
    <property type="nucleotide sequence ID" value="NZ_LNYS01000020.1"/>
</dbReference>
<name>A0A0W0XSR6_9GAMM</name>
<dbReference type="EMBL" id="LNYS01000020">
    <property type="protein sequence ID" value="KTD47502.1"/>
    <property type="molecule type" value="Genomic_DNA"/>
</dbReference>
<dbReference type="Proteomes" id="UP000054618">
    <property type="component" value="Unassembled WGS sequence"/>
</dbReference>
<reference evidence="1 2" key="1">
    <citation type="submission" date="2015-11" db="EMBL/GenBank/DDBJ databases">
        <title>Genomic analysis of 38 Legionella species identifies large and diverse effector repertoires.</title>
        <authorList>
            <person name="Burstein D."/>
            <person name="Amaro F."/>
            <person name="Zusman T."/>
            <person name="Lifshitz Z."/>
            <person name="Cohen O."/>
            <person name="Gilbert J.A."/>
            <person name="Pupko T."/>
            <person name="Shuman H.A."/>
            <person name="Segal G."/>
        </authorList>
    </citation>
    <scope>NUCLEOTIDE SEQUENCE [LARGE SCALE GENOMIC DNA]</scope>
    <source>
        <strain evidence="1 2">CDC#1442-AUS-E</strain>
    </source>
</reference>
<gene>
    <name evidence="1" type="ORF">Lqui_2428</name>
</gene>
<organism evidence="1 2">
    <name type="scientific">Legionella quinlivanii</name>
    <dbReference type="NCBI Taxonomy" id="45073"/>
    <lineage>
        <taxon>Bacteria</taxon>
        <taxon>Pseudomonadati</taxon>
        <taxon>Pseudomonadota</taxon>
        <taxon>Gammaproteobacteria</taxon>
        <taxon>Legionellales</taxon>
        <taxon>Legionellaceae</taxon>
        <taxon>Legionella</taxon>
    </lineage>
</organism>
<dbReference type="AlphaFoldDB" id="A0A0W0XSR6"/>